<dbReference type="SUPFAM" id="SSF56601">
    <property type="entry name" value="beta-lactamase/transpeptidase-like"/>
    <property type="match status" value="1"/>
</dbReference>
<dbReference type="InterPro" id="IPR050789">
    <property type="entry name" value="Diverse_Enzym_Activities"/>
</dbReference>
<dbReference type="HOGENOM" id="CLU_020027_11_2_6"/>
<proteinExistence type="predicted"/>
<sequence>MSASSPVSIHPEHLPIRVNAAIDQALAEQRLVGAVVIIALHGEIHFCRAAGLAERETARPMTVDTLFRLASISKPIVSTAAMVLVAQGKLELDGDIRRWLPDFQPRLAQGELADITVRQLLSHTAGLGYRFSEADDDGPYARAGVSDGMDKSEITLHENLRRLATVPLHFAPGTSWRYSLAIDVIGAVIEQVCGQPLNQAIRALVTGPLQMNDTDFFTRDIGRLAPPYVNDLPAPRLLQEGECVAFSPEEIGVRFSPARALNAQSFPSGGAGMVGSASDLLRLLETLRQGGAPLLPAALVDEMGRDQTGGIPLPDAPGIGFGLGFSVLRNPLEAASPESIGTWSWGGVYGHSWFVDPMQELSVVALTNILYEGMSGQFVNDLRDAIYASR</sequence>
<reference evidence="2 3" key="1">
    <citation type="journal article" date="2011" name="J. Bacteriol.">
        <title>Complete genome sequence of Yersinia enterocolitica subsp. palearctica serogroup O:3.</title>
        <authorList>
            <person name="Batzilla J."/>
            <person name="Hoper D."/>
            <person name="Antonenka U."/>
            <person name="Heesemann J."/>
            <person name="Rakin A."/>
        </authorList>
    </citation>
    <scope>NUCLEOTIDE SEQUENCE [LARGE SCALE GENOMIC DNA]</scope>
    <source>
        <strain evidence="3">DSM 13030 / CIP 106945 / Y11</strain>
    </source>
</reference>
<dbReference type="Pfam" id="PF00144">
    <property type="entry name" value="Beta-lactamase"/>
    <property type="match status" value="1"/>
</dbReference>
<dbReference type="KEGG" id="yey:Y11_15511"/>
<dbReference type="Gene3D" id="3.40.710.10">
    <property type="entry name" value="DD-peptidase/beta-lactamase superfamily"/>
    <property type="match status" value="1"/>
</dbReference>
<dbReference type="PANTHER" id="PTHR43283:SF3">
    <property type="entry name" value="BETA-LACTAMASE FAMILY PROTEIN (AFU_ORTHOLOGUE AFUA_5G07500)"/>
    <property type="match status" value="1"/>
</dbReference>
<evidence type="ECO:0000259" key="1">
    <source>
        <dbReference type="Pfam" id="PF00144"/>
    </source>
</evidence>
<dbReference type="PANTHER" id="PTHR43283">
    <property type="entry name" value="BETA-LACTAMASE-RELATED"/>
    <property type="match status" value="1"/>
</dbReference>
<dbReference type="InterPro" id="IPR001466">
    <property type="entry name" value="Beta-lactam-related"/>
</dbReference>
<accession>A0A0H3NNI6</accession>
<name>A0A0H3NNI6_YERE1</name>
<evidence type="ECO:0000313" key="3">
    <source>
        <dbReference type="Proteomes" id="UP000008084"/>
    </source>
</evidence>
<organism evidence="2 3">
    <name type="scientific">Yersinia enterocolitica subsp. palearctica serotype O:3 (strain DSM 13030 / CIP 106945 / Y11)</name>
    <dbReference type="NCBI Taxonomy" id="930944"/>
    <lineage>
        <taxon>Bacteria</taxon>
        <taxon>Pseudomonadati</taxon>
        <taxon>Pseudomonadota</taxon>
        <taxon>Gammaproteobacteria</taxon>
        <taxon>Enterobacterales</taxon>
        <taxon>Yersiniaceae</taxon>
        <taxon>Yersinia</taxon>
    </lineage>
</organism>
<dbReference type="AlphaFoldDB" id="A0A0H3NNI6"/>
<evidence type="ECO:0000313" key="2">
    <source>
        <dbReference type="EMBL" id="CBY26630.1"/>
    </source>
</evidence>
<dbReference type="EMBL" id="FR729477">
    <property type="protein sequence ID" value="CBY26630.1"/>
    <property type="molecule type" value="Genomic_DNA"/>
</dbReference>
<dbReference type="RefSeq" id="WP_005165418.1">
    <property type="nucleotide sequence ID" value="NC_017564.1"/>
</dbReference>
<protein>
    <submittedName>
        <fullName evidence="2">Beta-lactamase class C and other penicillin binding proteins</fullName>
    </submittedName>
</protein>
<dbReference type="Proteomes" id="UP000008084">
    <property type="component" value="Chromosome"/>
</dbReference>
<dbReference type="InterPro" id="IPR012338">
    <property type="entry name" value="Beta-lactam/transpept-like"/>
</dbReference>
<dbReference type="PATRIC" id="fig|930944.6.peg.1541"/>
<feature type="domain" description="Beta-lactamase-related" evidence="1">
    <location>
        <begin position="18"/>
        <end position="384"/>
    </location>
</feature>
<dbReference type="GeneID" id="31409606"/>
<gene>
    <name evidence="2" type="ordered locus">Y11_15511</name>
</gene>